<name>A0A2P4X4Z6_9STRA</name>
<evidence type="ECO:0000313" key="1">
    <source>
        <dbReference type="EMBL" id="POM60616.1"/>
    </source>
</evidence>
<dbReference type="Proteomes" id="UP000237271">
    <property type="component" value="Unassembled WGS sequence"/>
</dbReference>
<proteinExistence type="predicted"/>
<evidence type="ECO:0000313" key="2">
    <source>
        <dbReference type="Proteomes" id="UP000237271"/>
    </source>
</evidence>
<protein>
    <submittedName>
        <fullName evidence="1">Uncharacterized protein</fullName>
    </submittedName>
</protein>
<dbReference type="EMBL" id="NCKW01016846">
    <property type="protein sequence ID" value="POM60616.1"/>
    <property type="molecule type" value="Genomic_DNA"/>
</dbReference>
<keyword evidence="2" id="KW-1185">Reference proteome</keyword>
<gene>
    <name evidence="1" type="ORF">PHPALM_30506</name>
</gene>
<organism evidence="1 2">
    <name type="scientific">Phytophthora palmivora</name>
    <dbReference type="NCBI Taxonomy" id="4796"/>
    <lineage>
        <taxon>Eukaryota</taxon>
        <taxon>Sar</taxon>
        <taxon>Stramenopiles</taxon>
        <taxon>Oomycota</taxon>
        <taxon>Peronosporomycetes</taxon>
        <taxon>Peronosporales</taxon>
        <taxon>Peronosporaceae</taxon>
        <taxon>Phytophthora</taxon>
    </lineage>
</organism>
<reference evidence="1 2" key="1">
    <citation type="journal article" date="2017" name="Genome Biol. Evol.">
        <title>Phytophthora megakarya and P. palmivora, closely related causal agents of cacao black pod rot, underwent increases in genome sizes and gene numbers by different mechanisms.</title>
        <authorList>
            <person name="Ali S.S."/>
            <person name="Shao J."/>
            <person name="Lary D.J."/>
            <person name="Kronmiller B."/>
            <person name="Shen D."/>
            <person name="Strem M.D."/>
            <person name="Amoako-Attah I."/>
            <person name="Akrofi A.Y."/>
            <person name="Begoude B.A."/>
            <person name="Ten Hoopen G.M."/>
            <person name="Coulibaly K."/>
            <person name="Kebe B.I."/>
            <person name="Melnick R.L."/>
            <person name="Guiltinan M.J."/>
            <person name="Tyler B.M."/>
            <person name="Meinhardt L.W."/>
            <person name="Bailey B.A."/>
        </authorList>
    </citation>
    <scope>NUCLEOTIDE SEQUENCE [LARGE SCALE GENOMIC DNA]</scope>
    <source>
        <strain evidence="2">sbr112.9</strain>
    </source>
</reference>
<sequence>MPLSQKARWNVRDWVTNKTKLLRFSGSQKRKTLKGQGRKEMIPFSHSQVLYMKIERRDYNRGTTRALVEYKKNINMPVTSKFSDGELVGTQLAFSLQFWGRHWNTPLDEIYDVDELQFTSK</sequence>
<dbReference type="OrthoDB" id="10261408at2759"/>
<comment type="caution">
    <text evidence="1">The sequence shown here is derived from an EMBL/GenBank/DDBJ whole genome shotgun (WGS) entry which is preliminary data.</text>
</comment>
<dbReference type="AlphaFoldDB" id="A0A2P4X4Z6"/>
<accession>A0A2P4X4Z6</accession>